<sequence>MADTALRSSTAKCTECRHFGPACFWFGDSDACLTTSRGSDDSRQGEEPTHGRAPPLMWYQSSHEFFLGVLMVFTTQDVRIPSVFHQEAGLGGQGRGRDIREGRAPE</sequence>
<evidence type="ECO:0000313" key="2">
    <source>
        <dbReference type="EMBL" id="EEN54154.1"/>
    </source>
</evidence>
<reference evidence="2" key="1">
    <citation type="journal article" date="2008" name="Nature">
        <title>The amphioxus genome and the evolution of the chordate karyotype.</title>
        <authorList>
            <consortium name="US DOE Joint Genome Institute (JGI-PGF)"/>
            <person name="Putnam N.H."/>
            <person name="Butts T."/>
            <person name="Ferrier D.E.K."/>
            <person name="Furlong R.F."/>
            <person name="Hellsten U."/>
            <person name="Kawashima T."/>
            <person name="Robinson-Rechavi M."/>
            <person name="Shoguchi E."/>
            <person name="Terry A."/>
            <person name="Yu J.-K."/>
            <person name="Benito-Gutierrez E.L."/>
            <person name="Dubchak I."/>
            <person name="Garcia-Fernandez J."/>
            <person name="Gibson-Brown J.J."/>
            <person name="Grigoriev I.V."/>
            <person name="Horton A.C."/>
            <person name="de Jong P.J."/>
            <person name="Jurka J."/>
            <person name="Kapitonov V.V."/>
            <person name="Kohara Y."/>
            <person name="Kuroki Y."/>
            <person name="Lindquist E."/>
            <person name="Lucas S."/>
            <person name="Osoegawa K."/>
            <person name="Pennacchio L.A."/>
            <person name="Salamov A.A."/>
            <person name="Satou Y."/>
            <person name="Sauka-Spengler T."/>
            <person name="Schmutz J."/>
            <person name="Shin-I T."/>
            <person name="Toyoda A."/>
            <person name="Bronner-Fraser M."/>
            <person name="Fujiyama A."/>
            <person name="Holland L.Z."/>
            <person name="Holland P.W.H."/>
            <person name="Satoh N."/>
            <person name="Rokhsar D.S."/>
        </authorList>
    </citation>
    <scope>NUCLEOTIDE SEQUENCE [LARGE SCALE GENOMIC DNA]</scope>
    <source>
        <strain evidence="2">S238N-H82</strain>
        <tissue evidence="2">Testes</tissue>
    </source>
</reference>
<feature type="region of interest" description="Disordered" evidence="1">
    <location>
        <begin position="85"/>
        <end position="106"/>
    </location>
</feature>
<accession>C3YZ83</accession>
<feature type="compositionally biased region" description="Basic and acidic residues" evidence="1">
    <location>
        <begin position="95"/>
        <end position="106"/>
    </location>
</feature>
<protein>
    <submittedName>
        <fullName evidence="2">Uncharacterized protein</fullName>
    </submittedName>
</protein>
<evidence type="ECO:0000256" key="1">
    <source>
        <dbReference type="SAM" id="MobiDB-lite"/>
    </source>
</evidence>
<proteinExistence type="predicted"/>
<dbReference type="InParanoid" id="C3YZ83"/>
<feature type="region of interest" description="Disordered" evidence="1">
    <location>
        <begin position="35"/>
        <end position="55"/>
    </location>
</feature>
<dbReference type="EMBL" id="GG666566">
    <property type="protein sequence ID" value="EEN54154.1"/>
    <property type="molecule type" value="Genomic_DNA"/>
</dbReference>
<gene>
    <name evidence="2" type="ORF">BRAFLDRAFT_82925</name>
</gene>
<feature type="compositionally biased region" description="Basic and acidic residues" evidence="1">
    <location>
        <begin position="38"/>
        <end position="50"/>
    </location>
</feature>
<dbReference type="AlphaFoldDB" id="C3YZ83"/>
<organism>
    <name type="scientific">Branchiostoma floridae</name>
    <name type="common">Florida lancelet</name>
    <name type="synonym">Amphioxus</name>
    <dbReference type="NCBI Taxonomy" id="7739"/>
    <lineage>
        <taxon>Eukaryota</taxon>
        <taxon>Metazoa</taxon>
        <taxon>Chordata</taxon>
        <taxon>Cephalochordata</taxon>
        <taxon>Leptocardii</taxon>
        <taxon>Amphioxiformes</taxon>
        <taxon>Branchiostomatidae</taxon>
        <taxon>Branchiostoma</taxon>
    </lineage>
</organism>
<name>C3YZ83_BRAFL</name>